<gene>
    <name evidence="5" type="ORF">IV02_27275</name>
</gene>
<evidence type="ECO:0000259" key="4">
    <source>
        <dbReference type="PROSITE" id="PS51987"/>
    </source>
</evidence>
<dbReference type="Gene3D" id="3.30.590.10">
    <property type="entry name" value="Glutamine synthetase/guanido kinase, catalytic domain"/>
    <property type="match status" value="1"/>
</dbReference>
<dbReference type="InterPro" id="IPR036651">
    <property type="entry name" value="Gln_synt_N_sf"/>
</dbReference>
<dbReference type="Proteomes" id="UP000028643">
    <property type="component" value="Unassembled WGS sequence"/>
</dbReference>
<evidence type="ECO:0000313" key="5">
    <source>
        <dbReference type="EMBL" id="KFE45431.1"/>
    </source>
</evidence>
<evidence type="ECO:0000256" key="2">
    <source>
        <dbReference type="PROSITE-ProRule" id="PRU01331"/>
    </source>
</evidence>
<dbReference type="InterPro" id="IPR008146">
    <property type="entry name" value="Gln_synth_cat_dom"/>
</dbReference>
<keyword evidence="1 5" id="KW-0436">Ligase</keyword>
<dbReference type="EMBL" id="JPQT01000148">
    <property type="protein sequence ID" value="KFE45431.1"/>
    <property type="molecule type" value="Genomic_DNA"/>
</dbReference>
<accession>A0A085UQG8</accession>
<proteinExistence type="inferred from homology"/>
<evidence type="ECO:0000256" key="1">
    <source>
        <dbReference type="ARBA" id="ARBA00022598"/>
    </source>
</evidence>
<comment type="caution">
    <text evidence="5">The sequence shown here is derived from an EMBL/GenBank/DDBJ whole genome shotgun (WGS) entry which is preliminary data.</text>
</comment>
<dbReference type="SMART" id="SM01230">
    <property type="entry name" value="Gln-synt_C"/>
    <property type="match status" value="1"/>
</dbReference>
<dbReference type="GO" id="GO:0006542">
    <property type="term" value="P:glutamine biosynthetic process"/>
    <property type="evidence" value="ECO:0007669"/>
    <property type="project" value="InterPro"/>
</dbReference>
<reference evidence="5 6" key="1">
    <citation type="submission" date="2014-07" db="EMBL/GenBank/DDBJ databases">
        <title>Draft Genome Sequences of Environmental Pseudomonas syringae strains.</title>
        <authorList>
            <person name="Baltrus D.A."/>
            <person name="Berge O."/>
            <person name="Morris C."/>
        </authorList>
    </citation>
    <scope>NUCLEOTIDE SEQUENCE [LARGE SCALE GENOMIC DNA]</scope>
    <source>
        <strain evidence="5 6">CEB003</strain>
    </source>
</reference>
<dbReference type="Pfam" id="PF00120">
    <property type="entry name" value="Gln-synt_C"/>
    <property type="match status" value="1"/>
</dbReference>
<organism evidence="5 6">
    <name type="scientific">Pseudomonas syringae</name>
    <dbReference type="NCBI Taxonomy" id="317"/>
    <lineage>
        <taxon>Bacteria</taxon>
        <taxon>Pseudomonadati</taxon>
        <taxon>Pseudomonadota</taxon>
        <taxon>Gammaproteobacteria</taxon>
        <taxon>Pseudomonadales</taxon>
        <taxon>Pseudomonadaceae</taxon>
        <taxon>Pseudomonas</taxon>
    </lineage>
</organism>
<dbReference type="PATRIC" id="fig|317.174.peg.5572"/>
<comment type="similarity">
    <text evidence="2 3">Belongs to the glutamine synthetase family.</text>
</comment>
<dbReference type="SUPFAM" id="SSF55931">
    <property type="entry name" value="Glutamine synthetase/guanido kinase"/>
    <property type="match status" value="1"/>
</dbReference>
<dbReference type="InterPro" id="IPR014746">
    <property type="entry name" value="Gln_synth/guanido_kin_cat_dom"/>
</dbReference>
<dbReference type="SUPFAM" id="SSF54368">
    <property type="entry name" value="Glutamine synthetase, N-terminal domain"/>
    <property type="match status" value="1"/>
</dbReference>
<protein>
    <submittedName>
        <fullName evidence="5">Glutamate--ammonia ligase</fullName>
    </submittedName>
</protein>
<dbReference type="PANTHER" id="PTHR43785:SF3">
    <property type="entry name" value="GS CATALYTIC DOMAIN-CONTAINING PROTEIN"/>
    <property type="match status" value="1"/>
</dbReference>
<sequence>MTSDGHNSLAQRLMGIDEVECVTPDLNGIARGKVMTGEGFLQGRRLQMARGVLLQCIMGGYPPSRFYGSDDGDLAMIPDPQQIHRLPWSAEPRALAICDAEELSGQPCSLSTRGQLKAVIARYARHGLSPVVATELEFFVFAPNPDPTRAFVPPAGLDGRREDGSSAFSISSNNGLRPFFSEIYACMAALGLPRDTFMHEMGVSQFEINLWHGDPLLLADQTFMFKHLLKEVALKHGLIVVCMAKPLAHTPGSSMHIHQSVVDSASGRNVFTADDGLPTDMFRHFLGGQQACMADLTALFAPNVNSYQRLCHPYASPNNACWSHDNRAAGLRIPASAPEARRVENRLPGADANPYLAIAASLAAGLYGIEHGMEPDAAVQGEIHVPDHLSLPCTLHAALERLKRSQLAKELFGHEFIEGYIASKTMELTSFFDEITPWERRVLAAQA</sequence>
<dbReference type="GO" id="GO:0006598">
    <property type="term" value="P:polyamine catabolic process"/>
    <property type="evidence" value="ECO:0007669"/>
    <property type="project" value="TreeGrafter"/>
</dbReference>
<dbReference type="GO" id="GO:0004356">
    <property type="term" value="F:glutamine synthetase activity"/>
    <property type="evidence" value="ECO:0007669"/>
    <property type="project" value="InterPro"/>
</dbReference>
<dbReference type="PROSITE" id="PS51987">
    <property type="entry name" value="GS_CATALYTIC"/>
    <property type="match status" value="1"/>
</dbReference>
<dbReference type="AlphaFoldDB" id="A0A085UQG8"/>
<name>A0A085UQG8_PSESX</name>
<feature type="domain" description="GS catalytic" evidence="4">
    <location>
        <begin position="112"/>
        <end position="447"/>
    </location>
</feature>
<evidence type="ECO:0000256" key="3">
    <source>
        <dbReference type="RuleBase" id="RU000384"/>
    </source>
</evidence>
<evidence type="ECO:0000313" key="6">
    <source>
        <dbReference type="Proteomes" id="UP000028643"/>
    </source>
</evidence>
<dbReference type="Gene3D" id="3.10.20.70">
    <property type="entry name" value="Glutamine synthetase, N-terminal domain"/>
    <property type="match status" value="1"/>
</dbReference>
<dbReference type="PANTHER" id="PTHR43785">
    <property type="entry name" value="GAMMA-GLUTAMYLPUTRESCINE SYNTHETASE"/>
    <property type="match status" value="1"/>
</dbReference>